<dbReference type="GeneID" id="25287510"/>
<protein>
    <recommendedName>
        <fullName evidence="5">CAP-Gly domain-containing protein</fullName>
    </recommendedName>
</protein>
<organism evidence="6 7">
    <name type="scientific">Exophiala aquamarina CBS 119918</name>
    <dbReference type="NCBI Taxonomy" id="1182545"/>
    <lineage>
        <taxon>Eukaryota</taxon>
        <taxon>Fungi</taxon>
        <taxon>Dikarya</taxon>
        <taxon>Ascomycota</taxon>
        <taxon>Pezizomycotina</taxon>
        <taxon>Eurotiomycetes</taxon>
        <taxon>Chaetothyriomycetidae</taxon>
        <taxon>Chaetothyriales</taxon>
        <taxon>Herpotrichiellaceae</taxon>
        <taxon>Exophiala</taxon>
    </lineage>
</organism>
<keyword evidence="7" id="KW-1185">Reference proteome</keyword>
<comment type="caution">
    <text evidence="6">The sequence shown here is derived from an EMBL/GenBank/DDBJ whole genome shotgun (WGS) entry which is preliminary data.</text>
</comment>
<evidence type="ECO:0000259" key="5">
    <source>
        <dbReference type="PROSITE" id="PS50245"/>
    </source>
</evidence>
<evidence type="ECO:0000313" key="6">
    <source>
        <dbReference type="EMBL" id="KEF51266.1"/>
    </source>
</evidence>
<evidence type="ECO:0000256" key="1">
    <source>
        <dbReference type="ARBA" id="ARBA00004496"/>
    </source>
</evidence>
<dbReference type="PANTHER" id="PTHR18916:SF85">
    <property type="entry name" value="TUBULIN-FOLDING COFACTOR B"/>
    <property type="match status" value="1"/>
</dbReference>
<dbReference type="STRING" id="1182545.A0A072NUK7"/>
<dbReference type="InterPro" id="IPR029071">
    <property type="entry name" value="Ubiquitin-like_domsf"/>
</dbReference>
<dbReference type="InterPro" id="IPR036859">
    <property type="entry name" value="CAP-Gly_dom_sf"/>
</dbReference>
<dbReference type="GO" id="GO:0031122">
    <property type="term" value="P:cytoplasmic microtubule organization"/>
    <property type="evidence" value="ECO:0007669"/>
    <property type="project" value="EnsemblFungi"/>
</dbReference>
<proteinExistence type="inferred from homology"/>
<dbReference type="Pfam" id="PF14560">
    <property type="entry name" value="Ubiquitin_2"/>
    <property type="match status" value="1"/>
</dbReference>
<dbReference type="GO" id="GO:0005634">
    <property type="term" value="C:nucleus"/>
    <property type="evidence" value="ECO:0007669"/>
    <property type="project" value="TreeGrafter"/>
</dbReference>
<dbReference type="Proteomes" id="UP000027920">
    <property type="component" value="Unassembled WGS sequence"/>
</dbReference>
<dbReference type="InterPro" id="IPR000938">
    <property type="entry name" value="CAP-Gly_domain"/>
</dbReference>
<dbReference type="PROSITE" id="PS50245">
    <property type="entry name" value="CAP_GLY_2"/>
    <property type="match status" value="1"/>
</dbReference>
<dbReference type="GO" id="GO:0051010">
    <property type="term" value="F:microtubule plus-end binding"/>
    <property type="evidence" value="ECO:0007669"/>
    <property type="project" value="TreeGrafter"/>
</dbReference>
<comment type="similarity">
    <text evidence="4">Belongs to the TBCB family.</text>
</comment>
<gene>
    <name evidence="6" type="ORF">A1O9_12616</name>
</gene>
<reference evidence="6 7" key="1">
    <citation type="submission" date="2013-03" db="EMBL/GenBank/DDBJ databases">
        <title>The Genome Sequence of Exophiala aquamarina CBS 119918.</title>
        <authorList>
            <consortium name="The Broad Institute Genomics Platform"/>
            <person name="Cuomo C."/>
            <person name="de Hoog S."/>
            <person name="Gorbushina A."/>
            <person name="Walker B."/>
            <person name="Young S.K."/>
            <person name="Zeng Q."/>
            <person name="Gargeya S."/>
            <person name="Fitzgerald M."/>
            <person name="Haas B."/>
            <person name="Abouelleil A."/>
            <person name="Allen A.W."/>
            <person name="Alvarado L."/>
            <person name="Arachchi H.M."/>
            <person name="Berlin A.M."/>
            <person name="Chapman S.B."/>
            <person name="Gainer-Dewar J."/>
            <person name="Goldberg J."/>
            <person name="Griggs A."/>
            <person name="Gujja S."/>
            <person name="Hansen M."/>
            <person name="Howarth C."/>
            <person name="Imamovic A."/>
            <person name="Ireland A."/>
            <person name="Larimer J."/>
            <person name="McCowan C."/>
            <person name="Murphy C."/>
            <person name="Pearson M."/>
            <person name="Poon T.W."/>
            <person name="Priest M."/>
            <person name="Roberts A."/>
            <person name="Saif S."/>
            <person name="Shea T."/>
            <person name="Sisk P."/>
            <person name="Sykes S."/>
            <person name="Wortman J."/>
            <person name="Nusbaum C."/>
            <person name="Birren B."/>
        </authorList>
    </citation>
    <scope>NUCLEOTIDE SEQUENCE [LARGE SCALE GENOMIC DNA]</scope>
    <source>
        <strain evidence="6 7">CBS 119918</strain>
    </source>
</reference>
<dbReference type="AlphaFoldDB" id="A0A072NUK7"/>
<dbReference type="Gene3D" id="2.30.30.190">
    <property type="entry name" value="CAP Gly-rich-like domain"/>
    <property type="match status" value="1"/>
</dbReference>
<keyword evidence="2" id="KW-0963">Cytoplasm</keyword>
<name>A0A072NUK7_9EURO</name>
<dbReference type="GO" id="GO:0005938">
    <property type="term" value="C:cell cortex"/>
    <property type="evidence" value="ECO:0007669"/>
    <property type="project" value="TreeGrafter"/>
</dbReference>
<dbReference type="SMART" id="SM01052">
    <property type="entry name" value="CAP_GLY"/>
    <property type="match status" value="1"/>
</dbReference>
<comment type="subcellular location">
    <subcellularLocation>
        <location evidence="1">Cytoplasm</location>
    </subcellularLocation>
</comment>
<dbReference type="Gene3D" id="3.10.20.90">
    <property type="entry name" value="Phosphatidylinositol 3-kinase Catalytic Subunit, Chain A, domain 1"/>
    <property type="match status" value="1"/>
</dbReference>
<dbReference type="GO" id="GO:0035371">
    <property type="term" value="C:microtubule plus-end"/>
    <property type="evidence" value="ECO:0007669"/>
    <property type="project" value="TreeGrafter"/>
</dbReference>
<evidence type="ECO:0000256" key="4">
    <source>
        <dbReference type="ARBA" id="ARBA00025779"/>
    </source>
</evidence>
<dbReference type="SUPFAM" id="SSF54236">
    <property type="entry name" value="Ubiquitin-like"/>
    <property type="match status" value="1"/>
</dbReference>
<evidence type="ECO:0000256" key="2">
    <source>
        <dbReference type="ARBA" id="ARBA00022490"/>
    </source>
</evidence>
<accession>A0A072NUK7</accession>
<dbReference type="InterPro" id="IPR000626">
    <property type="entry name" value="Ubiquitin-like_dom"/>
</dbReference>
<dbReference type="RefSeq" id="XP_013253856.1">
    <property type="nucleotide sequence ID" value="XM_013398402.1"/>
</dbReference>
<dbReference type="PANTHER" id="PTHR18916">
    <property type="entry name" value="DYNACTIN 1-RELATED MICROTUBULE-BINDING"/>
    <property type="match status" value="1"/>
</dbReference>
<dbReference type="EMBL" id="AMGV01000025">
    <property type="protein sequence ID" value="KEF51266.1"/>
    <property type="molecule type" value="Genomic_DNA"/>
</dbReference>
<dbReference type="HOGENOM" id="CLU_067577_2_0_1"/>
<evidence type="ECO:0000256" key="3">
    <source>
        <dbReference type="ARBA" id="ARBA00023186"/>
    </source>
</evidence>
<dbReference type="OrthoDB" id="5295208at2759"/>
<dbReference type="SUPFAM" id="SSF74924">
    <property type="entry name" value="Cap-Gly domain"/>
    <property type="match status" value="1"/>
</dbReference>
<evidence type="ECO:0000313" key="7">
    <source>
        <dbReference type="Proteomes" id="UP000027920"/>
    </source>
</evidence>
<sequence length="271" mass="29950">MSLTTPTDISVQIIVPNDTSPNSLPLLSAERRITPSWTISQLKSKLEPVTGIPSPSQSLRTKSIDGTWIHFADGASLVGDARYALRKGSEIEVYDTRPPGVRQTFNFQDLSSVEKYQMPESQYAQLDDSVLAWKRRQRLGRFDPNAKSAEELAVERLRHDRDMLLSKGIEVGLRCRVGDDDSRRGTVRSAGEIPGLGGAREAGCVWVGVELDEPVGRNDGSVSVETGDGDHQLKRVFECKDKYGVLARPEKIQVGDFPPLDDLLGDDMEEI</sequence>
<dbReference type="Pfam" id="PF01302">
    <property type="entry name" value="CAP_GLY"/>
    <property type="match status" value="1"/>
</dbReference>
<keyword evidence="3" id="KW-0143">Chaperone</keyword>
<dbReference type="VEuPathDB" id="FungiDB:A1O9_12616"/>
<feature type="domain" description="CAP-Gly" evidence="5">
    <location>
        <begin position="197"/>
        <end position="248"/>
    </location>
</feature>